<comment type="caution">
    <text evidence="2">The sequence shown here is derived from an EMBL/GenBank/DDBJ whole genome shotgun (WGS) entry which is preliminary data.</text>
</comment>
<feature type="transmembrane region" description="Helical" evidence="1">
    <location>
        <begin position="56"/>
        <end position="77"/>
    </location>
</feature>
<feature type="transmembrane region" description="Helical" evidence="1">
    <location>
        <begin position="26"/>
        <end position="50"/>
    </location>
</feature>
<keyword evidence="1" id="KW-0472">Membrane</keyword>
<keyword evidence="1" id="KW-0812">Transmembrane</keyword>
<evidence type="ECO:0000313" key="2">
    <source>
        <dbReference type="EMBL" id="KKR87763.1"/>
    </source>
</evidence>
<dbReference type="Proteomes" id="UP000034616">
    <property type="component" value="Unassembled WGS sequence"/>
</dbReference>
<sequence>MKKGKENIAISQRFCRWAVREDGLKFAGSIIAILIIAGFILGIDVVIAMFMTDKDLVRLIAWFGIIVFGFFVFTFSLRNRFHEDEHLWGRALQHLGEKLAYQFFVRPHEVRFVHLFGLKETRRQAVEEIRKSDYGYFLDWTRKHLVVRSINEFLLYHAFIQSSIQEEGIRPSPELLRLKRRFWAAWNMASAMGIPLLKVKDYVFCRKAVDVLPTFQPFDRSDEMLRYFDRFCIHANWAVRDENTEVARACRDFLGTAGADLVAYVADSGIDLRKTKVGQDERSVPFIERIEAAFACREAGMDELHKMCTTAQWKAVLAMEPHVFLPIREQVLFHSEREKEGYFRRMVDIMHPTVFFDVSQAEQGQTPWRYSAGGPYWSEIHNGRWIDGKVRQSVLDDVFGIGWNKVGRVS</sequence>
<organism evidence="2 3">
    <name type="scientific">Candidatus Uhrbacteria bacterium GW2011_GWC2_41_11</name>
    <dbReference type="NCBI Taxonomy" id="1618985"/>
    <lineage>
        <taxon>Bacteria</taxon>
        <taxon>Candidatus Uhriibacteriota</taxon>
    </lineage>
</organism>
<reference evidence="2 3" key="1">
    <citation type="journal article" date="2015" name="Nature">
        <title>rRNA introns, odd ribosomes, and small enigmatic genomes across a large radiation of phyla.</title>
        <authorList>
            <person name="Brown C.T."/>
            <person name="Hug L.A."/>
            <person name="Thomas B.C."/>
            <person name="Sharon I."/>
            <person name="Castelle C.J."/>
            <person name="Singh A."/>
            <person name="Wilkins M.J."/>
            <person name="Williams K.H."/>
            <person name="Banfield J.F."/>
        </authorList>
    </citation>
    <scope>NUCLEOTIDE SEQUENCE [LARGE SCALE GENOMIC DNA]</scope>
</reference>
<accession>A0A0G0UFT8</accession>
<dbReference type="AlphaFoldDB" id="A0A0G0UFT8"/>
<gene>
    <name evidence="2" type="ORF">UU35_C0001G0044</name>
</gene>
<name>A0A0G0UFT8_9BACT</name>
<dbReference type="EMBL" id="LCAH01000001">
    <property type="protein sequence ID" value="KKR87763.1"/>
    <property type="molecule type" value="Genomic_DNA"/>
</dbReference>
<evidence type="ECO:0000313" key="3">
    <source>
        <dbReference type="Proteomes" id="UP000034616"/>
    </source>
</evidence>
<protein>
    <submittedName>
        <fullName evidence="2">Uncharacterized protein</fullName>
    </submittedName>
</protein>
<evidence type="ECO:0000256" key="1">
    <source>
        <dbReference type="SAM" id="Phobius"/>
    </source>
</evidence>
<keyword evidence="1" id="KW-1133">Transmembrane helix</keyword>
<proteinExistence type="predicted"/>